<dbReference type="GO" id="GO:0006004">
    <property type="term" value="P:fucose metabolic process"/>
    <property type="evidence" value="ECO:0007669"/>
    <property type="project" value="InterPro"/>
</dbReference>
<dbReference type="GO" id="GO:0004560">
    <property type="term" value="F:alpha-L-fucosidase activity"/>
    <property type="evidence" value="ECO:0007669"/>
    <property type="project" value="UniProtKB-EC"/>
</dbReference>
<protein>
    <recommendedName>
        <fullName evidence="8">Putative alpha-L-fucosidase</fullName>
        <ecNumber evidence="3">3.2.1.51</ecNumber>
    </recommendedName>
    <alternativeName>
        <fullName evidence="9">Alpha-L-fucoside fucohydrolase</fullName>
    </alternativeName>
</protein>
<dbReference type="GO" id="GO:0016139">
    <property type="term" value="P:glycoside catabolic process"/>
    <property type="evidence" value="ECO:0007669"/>
    <property type="project" value="TreeGrafter"/>
</dbReference>
<evidence type="ECO:0000256" key="10">
    <source>
        <dbReference type="SAM" id="SignalP"/>
    </source>
</evidence>
<keyword evidence="7" id="KW-0326">Glycosidase</keyword>
<dbReference type="AlphaFoldDB" id="A0A0C2DH41"/>
<evidence type="ECO:0000313" key="13">
    <source>
        <dbReference type="Proteomes" id="UP000054047"/>
    </source>
</evidence>
<evidence type="ECO:0000256" key="3">
    <source>
        <dbReference type="ARBA" id="ARBA00012662"/>
    </source>
</evidence>
<comment type="function">
    <text evidence="1">Alpha-L-fucosidase is responsible for hydrolyzing the alpha-1,6-linked fucose joined to the reducing-end N-acetylglucosamine of the carbohydrate moieties of glycoproteins.</text>
</comment>
<gene>
    <name evidence="12" type="ORF">ANCDUO_00395</name>
</gene>
<evidence type="ECO:0000256" key="7">
    <source>
        <dbReference type="ARBA" id="ARBA00023295"/>
    </source>
</evidence>
<accession>A0A0C2DH41</accession>
<dbReference type="Proteomes" id="UP000054047">
    <property type="component" value="Unassembled WGS sequence"/>
</dbReference>
<feature type="domain" description="Glycoside hydrolase family 29 N-terminal" evidence="11">
    <location>
        <begin position="17"/>
        <end position="352"/>
    </location>
</feature>
<evidence type="ECO:0000256" key="2">
    <source>
        <dbReference type="ARBA" id="ARBA00007951"/>
    </source>
</evidence>
<keyword evidence="6" id="KW-0325">Glycoprotein</keyword>
<comment type="similarity">
    <text evidence="2">Belongs to the glycosyl hydrolase 29 family.</text>
</comment>
<dbReference type="GO" id="GO:0005764">
    <property type="term" value="C:lysosome"/>
    <property type="evidence" value="ECO:0007669"/>
    <property type="project" value="TreeGrafter"/>
</dbReference>
<name>A0A0C2DH41_9BILA</name>
<dbReference type="PANTHER" id="PTHR10030">
    <property type="entry name" value="ALPHA-L-FUCOSIDASE"/>
    <property type="match status" value="1"/>
</dbReference>
<feature type="signal peptide" evidence="10">
    <location>
        <begin position="1"/>
        <end position="21"/>
    </location>
</feature>
<evidence type="ECO:0000256" key="9">
    <source>
        <dbReference type="ARBA" id="ARBA00081661"/>
    </source>
</evidence>
<feature type="chain" id="PRO_5025621300" description="Putative alpha-L-fucosidase" evidence="10">
    <location>
        <begin position="22"/>
        <end position="524"/>
    </location>
</feature>
<organism evidence="12 13">
    <name type="scientific">Ancylostoma duodenale</name>
    <dbReference type="NCBI Taxonomy" id="51022"/>
    <lineage>
        <taxon>Eukaryota</taxon>
        <taxon>Metazoa</taxon>
        <taxon>Ecdysozoa</taxon>
        <taxon>Nematoda</taxon>
        <taxon>Chromadorea</taxon>
        <taxon>Rhabditida</taxon>
        <taxon>Rhabditina</taxon>
        <taxon>Rhabditomorpha</taxon>
        <taxon>Strongyloidea</taxon>
        <taxon>Ancylostomatidae</taxon>
        <taxon>Ancylostomatinae</taxon>
        <taxon>Ancylostoma</taxon>
    </lineage>
</organism>
<dbReference type="InterPro" id="IPR000933">
    <property type="entry name" value="Glyco_hydro_29"/>
</dbReference>
<evidence type="ECO:0000256" key="5">
    <source>
        <dbReference type="ARBA" id="ARBA00022801"/>
    </source>
</evidence>
<dbReference type="FunFam" id="3.20.20.80:FF:000027">
    <property type="entry name" value="Alpha-L-fucosidase"/>
    <property type="match status" value="1"/>
</dbReference>
<sequence length="524" mass="60547">MNTAVMLAVLCLLVCFSDTSAKYQPTWPSLDARPLPKWYDEAKFGIFCHWGVYSVPAFRSEWLWWYWKGTSPDKDVVNYINRNYKPGTTYADFAKDFTAELFNAKEFADIVKSSGARYFVLTSKHHEGFTMWPSRTSWNWNSMDIGPKRDIVGELKDSFKGTNVHFGLYYSLFEWFHPMFLDDGKYNTTAYVDHVSFPQLLEIVNRYKPEIVWSDGDWGKTDEYWRSKEFLAWLYNTSPVKDVVVVNDRWGDDSIGKHGGFLTYSDHFDPGKLLSRKWENCMTLDKGSWGNRRTMKSSDVYTVHELIEQLARTISCGGNFLLNVGPDMHGKIPPIFEDRLRELGRFLNSHSEAIYGTKPWVHQNDTGNTWYTSRVRSNGFPPDRLFNPQIEGETTVYAWILNMPTKDLDLKQIKTTDSTKVSFLGTDASFKPGAKSSLTINFERIPWRHLVRNDVMVLKIENAASQMVIVFVWPFCYCDHDLSVSHTKAIITLNQGQERGISSTLNGHMMRFEEPSILKDSGYN</sequence>
<dbReference type="PRINTS" id="PR00741">
    <property type="entry name" value="GLHYDRLASE29"/>
</dbReference>
<evidence type="ECO:0000313" key="12">
    <source>
        <dbReference type="EMBL" id="KIH69268.1"/>
    </source>
</evidence>
<dbReference type="InterPro" id="IPR057739">
    <property type="entry name" value="Glyco_hydro_29_N"/>
</dbReference>
<dbReference type="SUPFAM" id="SSF51445">
    <property type="entry name" value="(Trans)glycosidases"/>
    <property type="match status" value="1"/>
</dbReference>
<dbReference type="InterPro" id="IPR016286">
    <property type="entry name" value="FUC_metazoa-typ"/>
</dbReference>
<dbReference type="InterPro" id="IPR018526">
    <property type="entry name" value="Glyco_hydro_29_CS"/>
</dbReference>
<dbReference type="EC" id="3.2.1.51" evidence="3"/>
<evidence type="ECO:0000256" key="4">
    <source>
        <dbReference type="ARBA" id="ARBA00022729"/>
    </source>
</evidence>
<dbReference type="Pfam" id="PF01120">
    <property type="entry name" value="Alpha_L_fucos"/>
    <property type="match status" value="1"/>
</dbReference>
<reference evidence="12 13" key="1">
    <citation type="submission" date="2013-12" db="EMBL/GenBank/DDBJ databases">
        <title>Draft genome of the parsitic nematode Ancylostoma duodenale.</title>
        <authorList>
            <person name="Mitreva M."/>
        </authorList>
    </citation>
    <scope>NUCLEOTIDE SEQUENCE [LARGE SCALE GENOMIC DNA]</scope>
    <source>
        <strain evidence="12 13">Zhejiang</strain>
    </source>
</reference>
<dbReference type="InterPro" id="IPR017853">
    <property type="entry name" value="GH"/>
</dbReference>
<dbReference type="EMBL" id="KN726191">
    <property type="protein sequence ID" value="KIH69268.1"/>
    <property type="molecule type" value="Genomic_DNA"/>
</dbReference>
<keyword evidence="4 10" id="KW-0732">Signal</keyword>
<keyword evidence="13" id="KW-1185">Reference proteome</keyword>
<keyword evidence="5" id="KW-0378">Hydrolase</keyword>
<proteinExistence type="inferred from homology"/>
<evidence type="ECO:0000256" key="8">
    <source>
        <dbReference type="ARBA" id="ARBA00074133"/>
    </source>
</evidence>
<evidence type="ECO:0000259" key="11">
    <source>
        <dbReference type="Pfam" id="PF01120"/>
    </source>
</evidence>
<evidence type="ECO:0000256" key="6">
    <source>
        <dbReference type="ARBA" id="ARBA00023180"/>
    </source>
</evidence>
<dbReference type="SMART" id="SM00812">
    <property type="entry name" value="Alpha_L_fucos"/>
    <property type="match status" value="1"/>
</dbReference>
<evidence type="ECO:0000256" key="1">
    <source>
        <dbReference type="ARBA" id="ARBA00004071"/>
    </source>
</evidence>
<dbReference type="OrthoDB" id="6039950at2759"/>
<dbReference type="Gene3D" id="3.20.20.80">
    <property type="entry name" value="Glycosidases"/>
    <property type="match status" value="1"/>
</dbReference>
<dbReference type="PANTHER" id="PTHR10030:SF37">
    <property type="entry name" value="ALPHA-L-FUCOSIDASE-RELATED"/>
    <property type="match status" value="1"/>
</dbReference>
<dbReference type="PROSITE" id="PS00385">
    <property type="entry name" value="ALPHA_L_FUCOSIDASE"/>
    <property type="match status" value="1"/>
</dbReference>